<evidence type="ECO:0000313" key="10">
    <source>
        <dbReference type="EMBL" id="KAH6598297.1"/>
    </source>
</evidence>
<sequence>MKLNIPYHARPGPLLMAALILVLRPVEFLDTVTSVYASNAADSVMSAEPSTAVQHMDVAKKLMGSGQFFEALNHFEAAIGLDPSDYMLHFKQAAAYLTMGRYPLALAGFSKVLELRPEHTASRMQKTKILLLGGSISDAKDECERLRSDISNKEVESLIADIEAASNAYLESQHHLKESNCDAAVEPLSTLLSHTPLHYETRILRADCFLSLGDRAMAIGDYKKATKIKPDSTTLYLKLAALHLELGETGESIANSKECLRLDPDHSGCKKQFKRVKKLEKALKATSASAEKGRWRDVLSSLFDTEGDNLMEEIEKIGAANLKIQVYSFACKGHGVLRKDVDAINWCSKVLDLDSENVEALIARGNALMNKEDYREAITDFQSAYQHNKHDPRISEGYNKAQKLQKQAGMRNYYKTLGIQRTASKSEVRKAFRKLAQVWHPDKYVGELSKEDVQRKMSEINQAYEVLGNEELRERYDNGDDPNDQNQGGGGQDQFRGGNFFHQQGGFQFGGGQFKFNF</sequence>
<keyword evidence="11" id="KW-1185">Reference proteome</keyword>
<dbReference type="PROSITE" id="PS50076">
    <property type="entry name" value="DNAJ_2"/>
    <property type="match status" value="1"/>
</dbReference>
<dbReference type="Gene3D" id="1.10.287.110">
    <property type="entry name" value="DnaJ domain"/>
    <property type="match status" value="1"/>
</dbReference>
<proteinExistence type="predicted"/>
<evidence type="ECO:0000256" key="7">
    <source>
        <dbReference type="SAM" id="MobiDB-lite"/>
    </source>
</evidence>
<evidence type="ECO:0000259" key="9">
    <source>
        <dbReference type="PROSITE" id="PS50076"/>
    </source>
</evidence>
<dbReference type="InterPro" id="IPR011990">
    <property type="entry name" value="TPR-like_helical_dom_sf"/>
</dbReference>
<evidence type="ECO:0000256" key="4">
    <source>
        <dbReference type="ARBA" id="ARBA00022803"/>
    </source>
</evidence>
<dbReference type="SMART" id="SM00271">
    <property type="entry name" value="DnaJ"/>
    <property type="match status" value="1"/>
</dbReference>
<dbReference type="Gene3D" id="1.25.40.10">
    <property type="entry name" value="Tetratricopeptide repeat domain"/>
    <property type="match status" value="1"/>
</dbReference>
<evidence type="ECO:0000313" key="11">
    <source>
        <dbReference type="Proteomes" id="UP001648503"/>
    </source>
</evidence>
<organism evidence="10 11">
    <name type="scientific">Batrachochytrium salamandrivorans</name>
    <dbReference type="NCBI Taxonomy" id="1357716"/>
    <lineage>
        <taxon>Eukaryota</taxon>
        <taxon>Fungi</taxon>
        <taxon>Fungi incertae sedis</taxon>
        <taxon>Chytridiomycota</taxon>
        <taxon>Chytridiomycota incertae sedis</taxon>
        <taxon>Chytridiomycetes</taxon>
        <taxon>Rhizophydiales</taxon>
        <taxon>Rhizophydiales incertae sedis</taxon>
        <taxon>Batrachochytrium</taxon>
    </lineage>
</organism>
<keyword evidence="5" id="KW-0256">Endoplasmic reticulum</keyword>
<evidence type="ECO:0000256" key="6">
    <source>
        <dbReference type="PROSITE-ProRule" id="PRU00339"/>
    </source>
</evidence>
<dbReference type="InterPro" id="IPR013105">
    <property type="entry name" value="TPR_2"/>
</dbReference>
<comment type="subcellular location">
    <subcellularLocation>
        <location evidence="1">Endoplasmic reticulum</location>
    </subcellularLocation>
</comment>
<feature type="signal peptide" evidence="8">
    <location>
        <begin position="1"/>
        <end position="28"/>
    </location>
</feature>
<gene>
    <name evidence="10" type="ORF">BASA50_003911</name>
</gene>
<evidence type="ECO:0000256" key="5">
    <source>
        <dbReference type="ARBA" id="ARBA00022824"/>
    </source>
</evidence>
<keyword evidence="3" id="KW-0677">Repeat</keyword>
<dbReference type="Pfam" id="PF13432">
    <property type="entry name" value="TPR_16"/>
    <property type="match status" value="2"/>
</dbReference>
<dbReference type="InterPro" id="IPR001623">
    <property type="entry name" value="DnaJ_domain"/>
</dbReference>
<dbReference type="Proteomes" id="UP001648503">
    <property type="component" value="Unassembled WGS sequence"/>
</dbReference>
<dbReference type="InterPro" id="IPR036869">
    <property type="entry name" value="J_dom_sf"/>
</dbReference>
<dbReference type="Pfam" id="PF00226">
    <property type="entry name" value="DnaJ"/>
    <property type="match status" value="1"/>
</dbReference>
<dbReference type="PRINTS" id="PR00625">
    <property type="entry name" value="JDOMAIN"/>
</dbReference>
<feature type="chain" id="PRO_5046813197" description="J domain-containing protein" evidence="8">
    <location>
        <begin position="29"/>
        <end position="518"/>
    </location>
</feature>
<protein>
    <recommendedName>
        <fullName evidence="9">J domain-containing protein</fullName>
    </recommendedName>
</protein>
<evidence type="ECO:0000256" key="8">
    <source>
        <dbReference type="SAM" id="SignalP"/>
    </source>
</evidence>
<dbReference type="EMBL" id="JAFCIX010000114">
    <property type="protein sequence ID" value="KAH6598297.1"/>
    <property type="molecule type" value="Genomic_DNA"/>
</dbReference>
<reference evidence="10 11" key="1">
    <citation type="submission" date="2021-02" db="EMBL/GenBank/DDBJ databases">
        <title>Variation within the Batrachochytrium salamandrivorans European outbreak.</title>
        <authorList>
            <person name="Kelly M."/>
            <person name="Pasmans F."/>
            <person name="Shea T.P."/>
            <person name="Munoz J.F."/>
            <person name="Carranza S."/>
            <person name="Cuomo C.A."/>
            <person name="Martel A."/>
        </authorList>
    </citation>
    <scope>NUCLEOTIDE SEQUENCE [LARGE SCALE GENOMIC DNA]</scope>
    <source>
        <strain evidence="10 11">AMFP18/2</strain>
    </source>
</reference>
<dbReference type="SUPFAM" id="SSF48452">
    <property type="entry name" value="TPR-like"/>
    <property type="match status" value="1"/>
</dbReference>
<dbReference type="InterPro" id="IPR019734">
    <property type="entry name" value="TPR_rpt"/>
</dbReference>
<feature type="repeat" description="TPR" evidence="6">
    <location>
        <begin position="52"/>
        <end position="85"/>
    </location>
</feature>
<dbReference type="PANTHER" id="PTHR44140:SF2">
    <property type="entry name" value="LD25575P"/>
    <property type="match status" value="1"/>
</dbReference>
<dbReference type="InterPro" id="IPR051727">
    <property type="entry name" value="DnaJ_C3_Co-chaperones"/>
</dbReference>
<dbReference type="PROSITE" id="PS50005">
    <property type="entry name" value="TPR"/>
    <property type="match status" value="4"/>
</dbReference>
<evidence type="ECO:0000256" key="3">
    <source>
        <dbReference type="ARBA" id="ARBA00022737"/>
    </source>
</evidence>
<evidence type="ECO:0000256" key="1">
    <source>
        <dbReference type="ARBA" id="ARBA00004240"/>
    </source>
</evidence>
<dbReference type="CDD" id="cd06257">
    <property type="entry name" value="DnaJ"/>
    <property type="match status" value="1"/>
</dbReference>
<feature type="repeat" description="TPR" evidence="6">
    <location>
        <begin position="86"/>
        <end position="119"/>
    </location>
</feature>
<feature type="domain" description="J" evidence="9">
    <location>
        <begin position="412"/>
        <end position="480"/>
    </location>
</feature>
<feature type="region of interest" description="Disordered" evidence="7">
    <location>
        <begin position="474"/>
        <end position="497"/>
    </location>
</feature>
<name>A0ABQ8FKA6_9FUNG</name>
<dbReference type="Pfam" id="PF13181">
    <property type="entry name" value="TPR_8"/>
    <property type="match status" value="1"/>
</dbReference>
<dbReference type="SMART" id="SM00028">
    <property type="entry name" value="TPR"/>
    <property type="match status" value="6"/>
</dbReference>
<accession>A0ABQ8FKA6</accession>
<keyword evidence="2 8" id="KW-0732">Signal</keyword>
<evidence type="ECO:0000256" key="2">
    <source>
        <dbReference type="ARBA" id="ARBA00022729"/>
    </source>
</evidence>
<keyword evidence="4 6" id="KW-0802">TPR repeat</keyword>
<feature type="repeat" description="TPR" evidence="6">
    <location>
        <begin position="233"/>
        <end position="266"/>
    </location>
</feature>
<dbReference type="PANTHER" id="PTHR44140">
    <property type="entry name" value="LD25575P"/>
    <property type="match status" value="1"/>
</dbReference>
<dbReference type="SUPFAM" id="SSF46565">
    <property type="entry name" value="Chaperone J-domain"/>
    <property type="match status" value="1"/>
</dbReference>
<feature type="repeat" description="TPR" evidence="6">
    <location>
        <begin position="358"/>
        <end position="391"/>
    </location>
</feature>
<dbReference type="Pfam" id="PF07719">
    <property type="entry name" value="TPR_2"/>
    <property type="match status" value="1"/>
</dbReference>
<comment type="caution">
    <text evidence="10">The sequence shown here is derived from an EMBL/GenBank/DDBJ whole genome shotgun (WGS) entry which is preliminary data.</text>
</comment>